<gene>
    <name evidence="2" type="primary">DCLRE1A_1</name>
    <name evidence="2" type="ORF">c0_g1_i1</name>
</gene>
<feature type="compositionally biased region" description="Basic residues" evidence="1">
    <location>
        <begin position="137"/>
        <end position="149"/>
    </location>
</feature>
<name>A0A0K8VUB3_BACLA</name>
<protein>
    <submittedName>
        <fullName evidence="2">DNA cross-link repair 1A protein</fullName>
    </submittedName>
</protein>
<dbReference type="GO" id="GO:0036297">
    <property type="term" value="P:interstrand cross-link repair"/>
    <property type="evidence" value="ECO:0007669"/>
    <property type="project" value="TreeGrafter"/>
</dbReference>
<feature type="compositionally biased region" description="Polar residues" evidence="1">
    <location>
        <begin position="157"/>
        <end position="190"/>
    </location>
</feature>
<evidence type="ECO:0000313" key="2">
    <source>
        <dbReference type="EMBL" id="JAI42477.1"/>
    </source>
</evidence>
<dbReference type="AlphaFoldDB" id="A0A0K8VUB3"/>
<sequence>MTNNAVVDLLDDSSQSSVEHERKVVCKVESTIITPQNRPQQKVTKKAATTVGKRALQPIEETKVDVTQLTVIPDNIQTTAKKRTTKFKDPPASQLRIDSYFKSCSKSYKIETPSVKEEKLFLTAPGSKITKTSQRVGRARNKKIKGRKRLFTEGDDGSTTSVSTPSGFSGMMSTSKTTNPKRSTTAIGTSKRNDASKTTDIKRGTYTNASSKRTDTSERDDASKRADLKCSSSSNATLSSTKLTKRKAKPNSFQELIDLCSDDDLADSLVTKKAFVASGERNKSADKKMFADTCEMPRLGSDYIKNDMPFAAMVSIPMQEICDKNTTKNLKEDVVHHRVSHSSSCLTNNTLLQTEMNTTHPKYTDCNLDIKTEENVILVNKDKTSNQTKEINNLKLTSKKACSNTIITDEKNDIQISHTETPSTGKSKRVRKFRICPPYKKVAGTTFAVDAFQYGQICGITHYFLTHFHADHYQGLTRKFEMPLYVSPITANLVRALISVENKYINEIELNKPVMINDVEVTAIDANQCVISTFIMKYE</sequence>
<dbReference type="EMBL" id="GDHF01009837">
    <property type="protein sequence ID" value="JAI42477.1"/>
    <property type="molecule type" value="Transcribed_RNA"/>
</dbReference>
<dbReference type="PANTHER" id="PTHR23240">
    <property type="entry name" value="DNA CROSS-LINK REPAIR PROTEIN PSO2/SNM1-RELATED"/>
    <property type="match status" value="1"/>
</dbReference>
<dbReference type="GO" id="GO:0003684">
    <property type="term" value="F:damaged DNA binding"/>
    <property type="evidence" value="ECO:0007669"/>
    <property type="project" value="TreeGrafter"/>
</dbReference>
<feature type="compositionally biased region" description="Basic and acidic residues" evidence="1">
    <location>
        <begin position="212"/>
        <end position="228"/>
    </location>
</feature>
<dbReference type="OrthoDB" id="262529at2759"/>
<dbReference type="GO" id="GO:0006303">
    <property type="term" value="P:double-strand break repair via nonhomologous end joining"/>
    <property type="evidence" value="ECO:0007669"/>
    <property type="project" value="TreeGrafter"/>
</dbReference>
<feature type="region of interest" description="Disordered" evidence="1">
    <location>
        <begin position="131"/>
        <end position="247"/>
    </location>
</feature>
<feature type="compositionally biased region" description="Low complexity" evidence="1">
    <location>
        <begin position="229"/>
        <end position="242"/>
    </location>
</feature>
<reference evidence="2" key="1">
    <citation type="submission" date="2015-06" db="EMBL/GenBank/DDBJ databases">
        <authorList>
            <person name="Hoefler B.C."/>
            <person name="Straight P.D."/>
        </authorList>
    </citation>
    <scope>NUCLEOTIDE SEQUENCE</scope>
</reference>
<dbReference type="InterPro" id="IPR036866">
    <property type="entry name" value="RibonucZ/Hydroxyglut_hydro"/>
</dbReference>
<organism evidence="2">
    <name type="scientific">Bactrocera latifrons</name>
    <name type="common">Malaysian fruit fly</name>
    <name type="synonym">Chaetodacus latifrons</name>
    <dbReference type="NCBI Taxonomy" id="174628"/>
    <lineage>
        <taxon>Eukaryota</taxon>
        <taxon>Metazoa</taxon>
        <taxon>Ecdysozoa</taxon>
        <taxon>Arthropoda</taxon>
        <taxon>Hexapoda</taxon>
        <taxon>Insecta</taxon>
        <taxon>Pterygota</taxon>
        <taxon>Neoptera</taxon>
        <taxon>Endopterygota</taxon>
        <taxon>Diptera</taxon>
        <taxon>Brachycera</taxon>
        <taxon>Muscomorpha</taxon>
        <taxon>Tephritoidea</taxon>
        <taxon>Tephritidae</taxon>
        <taxon>Bactrocera</taxon>
        <taxon>Bactrocera</taxon>
    </lineage>
</organism>
<evidence type="ECO:0000256" key="1">
    <source>
        <dbReference type="SAM" id="MobiDB-lite"/>
    </source>
</evidence>
<dbReference type="PANTHER" id="PTHR23240:SF6">
    <property type="entry name" value="DNA CROSS-LINK REPAIR 1A PROTEIN"/>
    <property type="match status" value="1"/>
</dbReference>
<feature type="compositionally biased region" description="Basic and acidic residues" evidence="1">
    <location>
        <begin position="191"/>
        <end position="203"/>
    </location>
</feature>
<proteinExistence type="predicted"/>
<dbReference type="Gene3D" id="3.60.15.10">
    <property type="entry name" value="Ribonuclease Z/Hydroxyacylglutathione hydrolase-like"/>
    <property type="match status" value="1"/>
</dbReference>
<dbReference type="SUPFAM" id="SSF56281">
    <property type="entry name" value="Metallo-hydrolase/oxidoreductase"/>
    <property type="match status" value="1"/>
</dbReference>
<dbReference type="GO" id="GO:0035312">
    <property type="term" value="F:5'-3' DNA exonuclease activity"/>
    <property type="evidence" value="ECO:0007669"/>
    <property type="project" value="TreeGrafter"/>
</dbReference>
<accession>A0A0K8VUB3</accession>